<organism evidence="2 3">
    <name type="scientific">Galerina marginata (strain CBS 339.88)</name>
    <dbReference type="NCBI Taxonomy" id="685588"/>
    <lineage>
        <taxon>Eukaryota</taxon>
        <taxon>Fungi</taxon>
        <taxon>Dikarya</taxon>
        <taxon>Basidiomycota</taxon>
        <taxon>Agaricomycotina</taxon>
        <taxon>Agaricomycetes</taxon>
        <taxon>Agaricomycetidae</taxon>
        <taxon>Agaricales</taxon>
        <taxon>Agaricineae</taxon>
        <taxon>Strophariaceae</taxon>
        <taxon>Galerina</taxon>
    </lineage>
</organism>
<evidence type="ECO:0000313" key="2">
    <source>
        <dbReference type="EMBL" id="KDR70819.1"/>
    </source>
</evidence>
<feature type="non-terminal residue" evidence="2">
    <location>
        <position position="1"/>
    </location>
</feature>
<feature type="region of interest" description="Disordered" evidence="1">
    <location>
        <begin position="97"/>
        <end position="116"/>
    </location>
</feature>
<feature type="compositionally biased region" description="Acidic residues" evidence="1">
    <location>
        <begin position="103"/>
        <end position="114"/>
    </location>
</feature>
<protein>
    <submittedName>
        <fullName evidence="2">Uncharacterized protein</fullName>
    </submittedName>
</protein>
<dbReference type="HOGENOM" id="CLU_026214_1_0_1"/>
<accession>A0A067ST01</accession>
<evidence type="ECO:0000313" key="3">
    <source>
        <dbReference type="Proteomes" id="UP000027222"/>
    </source>
</evidence>
<proteinExistence type="predicted"/>
<evidence type="ECO:0000256" key="1">
    <source>
        <dbReference type="SAM" id="MobiDB-lite"/>
    </source>
</evidence>
<sequence length="268" mass="31304">LTRIVNSLTVKMEIGAPMASMYLLGNPDHYTDHIFKPFYWKNYIYASRVVDDYIYRPRNYSKYCLYDWVRLSRRIKQKCPKVDEDTQAEFVSLATDDVPGLENPEEDDMEEDHETDWIDSSSEFDDMDVINSSGTLEDDLDPNTEDECADSDVKGYPFLKDHPLYNTHAVHCVKENSKIVPNFIGVGLPRKTGGDDEYYSLTMLALFKPWRTYTDLKRDDRTWSEEFCAFEFTGRQIEVMKNFNVRYECLDARDDYGAQLRKNDANNG</sequence>
<gene>
    <name evidence="2" type="ORF">GALMADRAFT_46254</name>
</gene>
<dbReference type="Proteomes" id="UP000027222">
    <property type="component" value="Unassembled WGS sequence"/>
</dbReference>
<dbReference type="EMBL" id="KL142395">
    <property type="protein sequence ID" value="KDR70819.1"/>
    <property type="molecule type" value="Genomic_DNA"/>
</dbReference>
<name>A0A067ST01_GALM3</name>
<dbReference type="OrthoDB" id="3259294at2759"/>
<dbReference type="STRING" id="685588.A0A067ST01"/>
<feature type="non-terminal residue" evidence="2">
    <location>
        <position position="268"/>
    </location>
</feature>
<keyword evidence="3" id="KW-1185">Reference proteome</keyword>
<dbReference type="AlphaFoldDB" id="A0A067ST01"/>
<reference evidence="3" key="1">
    <citation type="journal article" date="2014" name="Proc. Natl. Acad. Sci. U.S.A.">
        <title>Extensive sampling of basidiomycete genomes demonstrates inadequacy of the white-rot/brown-rot paradigm for wood decay fungi.</title>
        <authorList>
            <person name="Riley R."/>
            <person name="Salamov A.A."/>
            <person name="Brown D.W."/>
            <person name="Nagy L.G."/>
            <person name="Floudas D."/>
            <person name="Held B.W."/>
            <person name="Levasseur A."/>
            <person name="Lombard V."/>
            <person name="Morin E."/>
            <person name="Otillar R."/>
            <person name="Lindquist E.A."/>
            <person name="Sun H."/>
            <person name="LaButti K.M."/>
            <person name="Schmutz J."/>
            <person name="Jabbour D."/>
            <person name="Luo H."/>
            <person name="Baker S.E."/>
            <person name="Pisabarro A.G."/>
            <person name="Walton J.D."/>
            <person name="Blanchette R.A."/>
            <person name="Henrissat B."/>
            <person name="Martin F."/>
            <person name="Cullen D."/>
            <person name="Hibbett D.S."/>
            <person name="Grigoriev I.V."/>
        </authorList>
    </citation>
    <scope>NUCLEOTIDE SEQUENCE [LARGE SCALE GENOMIC DNA]</scope>
    <source>
        <strain evidence="3">CBS 339.88</strain>
    </source>
</reference>